<keyword evidence="2" id="KW-1185">Reference proteome</keyword>
<name>A0A3G2KI47_9CAUD</name>
<dbReference type="EMBL" id="MH834621">
    <property type="protein sequence ID" value="AYN58637.1"/>
    <property type="molecule type" value="Genomic_DNA"/>
</dbReference>
<accession>A0A3G2KI47</accession>
<reference evidence="1 2" key="1">
    <citation type="submission" date="2018-09" db="EMBL/GenBank/DDBJ databases">
        <authorList>
            <person name="Zack K."/>
            <person name="Stoner T.H."/>
            <person name="Garlena R.A."/>
            <person name="Russell D.A."/>
            <person name="Pope W.H."/>
            <person name="Jacobs-Sera D."/>
            <person name="Hatfull G.F."/>
        </authorList>
    </citation>
    <scope>NUCLEOTIDE SEQUENCE [LARGE SCALE GENOMIC DNA]</scope>
</reference>
<gene>
    <name evidence="1" type="primary">15</name>
    <name evidence="1" type="ORF">PBI_NANDITA_15</name>
</gene>
<organism evidence="1 2">
    <name type="scientific">Arthrobacter phage Nandita</name>
    <dbReference type="NCBI Taxonomy" id="2419963"/>
    <lineage>
        <taxon>Viruses</taxon>
        <taxon>Duplodnaviria</taxon>
        <taxon>Heunggongvirae</taxon>
        <taxon>Uroviricota</taxon>
        <taxon>Caudoviricetes</taxon>
        <taxon>Daemsvirinae</taxon>
        <taxon>Nanditavirus</taxon>
        <taxon>Nanditavirus nandita</taxon>
    </lineage>
</organism>
<evidence type="ECO:0000313" key="2">
    <source>
        <dbReference type="Proteomes" id="UP000267628"/>
    </source>
</evidence>
<protein>
    <submittedName>
        <fullName evidence="1">Tail terminator</fullName>
    </submittedName>
</protein>
<dbReference type="KEGG" id="vg:80033943"/>
<sequence length="137" mass="14784">MTTDELVFPDTKEALLDLIDGTTHLGNEVRAVTWLTAGDMGAIEGPFPLVHIHGNGGTQGFLDRVDRRTIDVYAEGQLALNTLESISAFICGTDIETPAGYYLDSIGPDITPDDAQYQSDTLNKATATFLVTVRPLL</sequence>
<dbReference type="Proteomes" id="UP000267628">
    <property type="component" value="Segment"/>
</dbReference>
<dbReference type="RefSeq" id="YP_010760844.1">
    <property type="nucleotide sequence ID" value="NC_073588.1"/>
</dbReference>
<evidence type="ECO:0000313" key="1">
    <source>
        <dbReference type="EMBL" id="AYN58637.1"/>
    </source>
</evidence>
<dbReference type="GeneID" id="80033943"/>
<proteinExistence type="predicted"/>